<evidence type="ECO:0000313" key="1">
    <source>
        <dbReference type="EMBL" id="PNX65477.1"/>
    </source>
</evidence>
<accession>A0A2K3KGR9</accession>
<proteinExistence type="predicted"/>
<reference evidence="1 2" key="1">
    <citation type="journal article" date="2014" name="Am. J. Bot.">
        <title>Genome assembly and annotation for red clover (Trifolium pratense; Fabaceae).</title>
        <authorList>
            <person name="Istvanek J."/>
            <person name="Jaros M."/>
            <person name="Krenek A."/>
            <person name="Repkova J."/>
        </authorList>
    </citation>
    <scope>NUCLEOTIDE SEQUENCE [LARGE SCALE GENOMIC DNA]</scope>
    <source>
        <strain evidence="2">cv. Tatra</strain>
        <tissue evidence="1">Young leaves</tissue>
    </source>
</reference>
<feature type="non-terminal residue" evidence="1">
    <location>
        <position position="1"/>
    </location>
</feature>
<dbReference type="Proteomes" id="UP000236291">
    <property type="component" value="Unassembled WGS sequence"/>
</dbReference>
<protein>
    <recommendedName>
        <fullName evidence="3">RNase H type-1 domain-containing protein</fullName>
    </recommendedName>
</protein>
<dbReference type="AlphaFoldDB" id="A0A2K3KGR9"/>
<sequence length="122" mass="14088">VQQILNIPIGNTSYPDEFCWPKTNEGVELISSICYHIWKAINCLVFQDKDIPALVVVDHASANLNEYKLQREKKLRTIIIEMDSKVVVQAIQRKEYPKVYWGRIARTGENMLEKLPNVSVMV</sequence>
<gene>
    <name evidence="1" type="ORF">L195_g054557</name>
</gene>
<evidence type="ECO:0008006" key="3">
    <source>
        <dbReference type="Google" id="ProtNLM"/>
    </source>
</evidence>
<dbReference type="EMBL" id="ASHM01095853">
    <property type="protein sequence ID" value="PNX65477.1"/>
    <property type="molecule type" value="Genomic_DNA"/>
</dbReference>
<dbReference type="ExpressionAtlas" id="A0A2K3KGR9">
    <property type="expression patterns" value="baseline"/>
</dbReference>
<evidence type="ECO:0000313" key="2">
    <source>
        <dbReference type="Proteomes" id="UP000236291"/>
    </source>
</evidence>
<name>A0A2K3KGR9_TRIPR</name>
<comment type="caution">
    <text evidence="1">The sequence shown here is derived from an EMBL/GenBank/DDBJ whole genome shotgun (WGS) entry which is preliminary data.</text>
</comment>
<reference evidence="1 2" key="2">
    <citation type="journal article" date="2017" name="Front. Plant Sci.">
        <title>Gene Classification and Mining of Molecular Markers Useful in Red Clover (Trifolium pratense) Breeding.</title>
        <authorList>
            <person name="Istvanek J."/>
            <person name="Dluhosova J."/>
            <person name="Dluhos P."/>
            <person name="Patkova L."/>
            <person name="Nedelnik J."/>
            <person name="Repkova J."/>
        </authorList>
    </citation>
    <scope>NUCLEOTIDE SEQUENCE [LARGE SCALE GENOMIC DNA]</scope>
    <source>
        <strain evidence="2">cv. Tatra</strain>
        <tissue evidence="1">Young leaves</tissue>
    </source>
</reference>
<organism evidence="1 2">
    <name type="scientific">Trifolium pratense</name>
    <name type="common">Red clover</name>
    <dbReference type="NCBI Taxonomy" id="57577"/>
    <lineage>
        <taxon>Eukaryota</taxon>
        <taxon>Viridiplantae</taxon>
        <taxon>Streptophyta</taxon>
        <taxon>Embryophyta</taxon>
        <taxon>Tracheophyta</taxon>
        <taxon>Spermatophyta</taxon>
        <taxon>Magnoliopsida</taxon>
        <taxon>eudicotyledons</taxon>
        <taxon>Gunneridae</taxon>
        <taxon>Pentapetalae</taxon>
        <taxon>rosids</taxon>
        <taxon>fabids</taxon>
        <taxon>Fabales</taxon>
        <taxon>Fabaceae</taxon>
        <taxon>Papilionoideae</taxon>
        <taxon>50 kb inversion clade</taxon>
        <taxon>NPAAA clade</taxon>
        <taxon>Hologalegina</taxon>
        <taxon>IRL clade</taxon>
        <taxon>Trifolieae</taxon>
        <taxon>Trifolium</taxon>
    </lineage>
</organism>